<dbReference type="CDD" id="cd00099">
    <property type="entry name" value="IgV"/>
    <property type="match status" value="1"/>
</dbReference>
<feature type="transmembrane region" description="Helical" evidence="4">
    <location>
        <begin position="245"/>
        <end position="268"/>
    </location>
</feature>
<dbReference type="InterPro" id="IPR013106">
    <property type="entry name" value="Ig_V-set"/>
</dbReference>
<evidence type="ECO:0000256" key="3">
    <source>
        <dbReference type="SAM" id="MobiDB-lite"/>
    </source>
</evidence>
<dbReference type="InterPro" id="IPR003597">
    <property type="entry name" value="Ig_C1-set"/>
</dbReference>
<keyword evidence="1" id="KW-1015">Disulfide bond</keyword>
<reference evidence="6 7" key="1">
    <citation type="journal article" date="2012" name="Genome Biol.">
        <title>Sequencing three crocodilian genomes to illuminate the evolution of archosaurs and amniotes.</title>
        <authorList>
            <person name="St John J.A."/>
            <person name="Braun E.L."/>
            <person name="Isberg S.R."/>
            <person name="Miles L.G."/>
            <person name="Chong A.Y."/>
            <person name="Gongora J."/>
            <person name="Dalzell P."/>
            <person name="Moran C."/>
            <person name="Bed'hom B."/>
            <person name="Abzhanov A."/>
            <person name="Burgess S.C."/>
            <person name="Cooksey A.M."/>
            <person name="Castoe T.A."/>
            <person name="Crawford N.G."/>
            <person name="Densmore L.D."/>
            <person name="Drew J.C."/>
            <person name="Edwards S.V."/>
            <person name="Faircloth B.C."/>
            <person name="Fujita M.K."/>
            <person name="Greenwold M.J."/>
            <person name="Hoffmann F.G."/>
            <person name="Howard J.M."/>
            <person name="Iguchi T."/>
            <person name="Janes D.E."/>
            <person name="Khan S.Y."/>
            <person name="Kohno S."/>
            <person name="de Koning A.J."/>
            <person name="Lance S.L."/>
            <person name="McCarthy F.M."/>
            <person name="McCormack J.E."/>
            <person name="Merchant M.E."/>
            <person name="Peterson D.G."/>
            <person name="Pollock D.D."/>
            <person name="Pourmand N."/>
            <person name="Raney B.J."/>
            <person name="Roessler K.A."/>
            <person name="Sanford J.R."/>
            <person name="Sawyer R.H."/>
            <person name="Schmidt C.J."/>
            <person name="Triplett E.W."/>
            <person name="Tuberville T.D."/>
            <person name="Venegas-Anaya M."/>
            <person name="Howard J.T."/>
            <person name="Jarvis E.D."/>
            <person name="Guillette L.J.Jr."/>
            <person name="Glenn T.C."/>
            <person name="Green R.E."/>
            <person name="Ray D.A."/>
        </authorList>
    </citation>
    <scope>NUCLEOTIDE SEQUENCE [LARGE SCALE GENOMIC DNA]</scope>
    <source>
        <strain evidence="6">KSC_2009_1</strain>
    </source>
</reference>
<dbReference type="Proteomes" id="UP000050525">
    <property type="component" value="Unassembled WGS sequence"/>
</dbReference>
<keyword evidence="4" id="KW-0812">Transmembrane</keyword>
<dbReference type="AlphaFoldDB" id="A0A151N539"/>
<dbReference type="PANTHER" id="PTHR19971">
    <property type="entry name" value="SIGNAL-REGULATORY PROTEIN BETA"/>
    <property type="match status" value="1"/>
</dbReference>
<dbReference type="InterPro" id="IPR051755">
    <property type="entry name" value="Ig-like_CS_Receptor"/>
</dbReference>
<proteinExistence type="predicted"/>
<dbReference type="InterPro" id="IPR007110">
    <property type="entry name" value="Ig-like_dom"/>
</dbReference>
<dbReference type="PROSITE" id="PS50835">
    <property type="entry name" value="IG_LIKE"/>
    <property type="match status" value="1"/>
</dbReference>
<sequence length="344" mass="37239">MHQKLAGRHKAAWCKPDSGLDRPPVVRGARGDSVTLPCACGSCDFPDFRSEWVYNGRHGSGASKQIAVKSSSKPPKPDPESKFSVTHQLNPQSSLLIRNLQLNDSGVYTCKLMKRLPPPSLAWTGPATRLEVYVSPHVSLSASATEAALNSTLVICLVSDFYPEALHVTLNTTCGGRMMLDHNTASITVAPSGTFTGTYRALVDTAGCPNGTEVTCSVRQFAAETRSTIWVPGMRNEAPTQQLPAYFLLIPITAAVLVLGLIFFVVLFKIYKVWCGNKRETGSAAAPGHRRCTQEQAAGSELSQEPGVYPDIAYADLYFGSTRTQTRRPPAAHEHAEYGTVSTR</sequence>
<evidence type="ECO:0000313" key="6">
    <source>
        <dbReference type="EMBL" id="KYO31900.1"/>
    </source>
</evidence>
<feature type="domain" description="Ig-like" evidence="5">
    <location>
        <begin position="16"/>
        <end position="112"/>
    </location>
</feature>
<keyword evidence="7" id="KW-1185">Reference proteome</keyword>
<keyword evidence="4" id="KW-1133">Transmembrane helix</keyword>
<dbReference type="InterPro" id="IPR036179">
    <property type="entry name" value="Ig-like_dom_sf"/>
</dbReference>
<dbReference type="Pfam" id="PF07654">
    <property type="entry name" value="C1-set"/>
    <property type="match status" value="1"/>
</dbReference>
<evidence type="ECO:0000313" key="7">
    <source>
        <dbReference type="Proteomes" id="UP000050525"/>
    </source>
</evidence>
<dbReference type="InterPro" id="IPR013783">
    <property type="entry name" value="Ig-like_fold"/>
</dbReference>
<gene>
    <name evidence="6" type="ORF">Y1Q_0018840</name>
</gene>
<organism evidence="6 7">
    <name type="scientific">Alligator mississippiensis</name>
    <name type="common">American alligator</name>
    <dbReference type="NCBI Taxonomy" id="8496"/>
    <lineage>
        <taxon>Eukaryota</taxon>
        <taxon>Metazoa</taxon>
        <taxon>Chordata</taxon>
        <taxon>Craniata</taxon>
        <taxon>Vertebrata</taxon>
        <taxon>Euteleostomi</taxon>
        <taxon>Archelosauria</taxon>
        <taxon>Archosauria</taxon>
        <taxon>Crocodylia</taxon>
        <taxon>Alligatoridae</taxon>
        <taxon>Alligatorinae</taxon>
        <taxon>Alligator</taxon>
    </lineage>
</organism>
<dbReference type="InterPro" id="IPR003599">
    <property type="entry name" value="Ig_sub"/>
</dbReference>
<name>A0A151N539_ALLMI</name>
<dbReference type="Pfam" id="PF07686">
    <property type="entry name" value="V-set"/>
    <property type="match status" value="1"/>
</dbReference>
<feature type="region of interest" description="Disordered" evidence="3">
    <location>
        <begin position="63"/>
        <end position="85"/>
    </location>
</feature>
<comment type="caution">
    <text evidence="6">The sequence shown here is derived from an EMBL/GenBank/DDBJ whole genome shotgun (WGS) entry which is preliminary data.</text>
</comment>
<dbReference type="EMBL" id="AKHW03004012">
    <property type="protein sequence ID" value="KYO31900.1"/>
    <property type="molecule type" value="Genomic_DNA"/>
</dbReference>
<dbReference type="SUPFAM" id="SSF48726">
    <property type="entry name" value="Immunoglobulin"/>
    <property type="match status" value="2"/>
</dbReference>
<evidence type="ECO:0000259" key="5">
    <source>
        <dbReference type="PROSITE" id="PS50835"/>
    </source>
</evidence>
<keyword evidence="4" id="KW-0472">Membrane</keyword>
<keyword evidence="2" id="KW-0325">Glycoprotein</keyword>
<protein>
    <recommendedName>
        <fullName evidence="5">Ig-like domain-containing protein</fullName>
    </recommendedName>
</protein>
<evidence type="ECO:0000256" key="2">
    <source>
        <dbReference type="ARBA" id="ARBA00023180"/>
    </source>
</evidence>
<dbReference type="SMART" id="SM00409">
    <property type="entry name" value="IG"/>
    <property type="match status" value="1"/>
</dbReference>
<feature type="region of interest" description="Disordered" evidence="3">
    <location>
        <begin position="324"/>
        <end position="344"/>
    </location>
</feature>
<evidence type="ECO:0000256" key="1">
    <source>
        <dbReference type="ARBA" id="ARBA00023157"/>
    </source>
</evidence>
<accession>A0A151N539</accession>
<evidence type="ECO:0000256" key="4">
    <source>
        <dbReference type="SAM" id="Phobius"/>
    </source>
</evidence>
<dbReference type="Gene3D" id="2.60.40.10">
    <property type="entry name" value="Immunoglobulins"/>
    <property type="match status" value="2"/>
</dbReference>